<dbReference type="PIRSF" id="PIRSF021438">
    <property type="entry name" value="DltD"/>
    <property type="match status" value="1"/>
</dbReference>
<dbReference type="GO" id="GO:0005886">
    <property type="term" value="C:plasma membrane"/>
    <property type="evidence" value="ECO:0007669"/>
    <property type="project" value="UniProtKB-UniRule"/>
</dbReference>
<evidence type="ECO:0000256" key="1">
    <source>
        <dbReference type="PIRNR" id="PIRNR021438"/>
    </source>
</evidence>
<dbReference type="SUPFAM" id="SSF52266">
    <property type="entry name" value="SGNH hydrolase"/>
    <property type="match status" value="1"/>
</dbReference>
<reference evidence="3 4" key="1">
    <citation type="submission" date="2016-01" db="EMBL/GenBank/DDBJ databases">
        <title>Characterization of the Clostridium difficile lineages that are prevalent in Hong Kong and China.</title>
        <authorList>
            <person name="Kwok J.S.-L."/>
            <person name="Lam W.-Y."/>
            <person name="Ip M."/>
            <person name="Chan T.-F."/>
            <person name="Hawkey P.M."/>
            <person name="Tsui S.K.-W."/>
        </authorList>
    </citation>
    <scope>NUCLEOTIDE SEQUENCE [LARGE SCALE GENOMIC DNA]</scope>
    <source>
        <strain evidence="3 4">300064</strain>
    </source>
</reference>
<dbReference type="InterPro" id="IPR006998">
    <property type="entry name" value="DltD"/>
</dbReference>
<evidence type="ECO:0000313" key="3">
    <source>
        <dbReference type="EMBL" id="PPV14607.1"/>
    </source>
</evidence>
<comment type="similarity">
    <text evidence="1">Belongs to the DltD family.</text>
</comment>
<dbReference type="Pfam" id="PF04914">
    <property type="entry name" value="DltD"/>
    <property type="match status" value="1"/>
</dbReference>
<dbReference type="RefSeq" id="WP_043663382.1">
    <property type="nucleotide sequence ID" value="NZ_JSEG01000006.1"/>
</dbReference>
<accession>A0A0A6PSA6</accession>
<dbReference type="GO" id="GO:0070395">
    <property type="term" value="P:lipoteichoic acid biosynthetic process"/>
    <property type="evidence" value="ECO:0007669"/>
    <property type="project" value="UniProtKB-UniRule"/>
</dbReference>
<keyword evidence="2" id="KW-1133">Transmembrane helix</keyword>
<sequence length="393" mass="46396">MIKKFIYLLIPFFVAAITAIILNNFLDKNINSMLEKKALSWAGKEYNSVYKDKGVIFNNYFADNDYVLLQATSELNAPVPQAPINFFPIKGMNDVETVGVQGWQSLTHLSILGSQSTKNKDRKVAIIVSLQWFYNKDGIPPQDFQSSFAPVQFYSFLENDEISDEHKKEYASRINALLTGTLQYLPEKLYSRLYVKDDIISKGIKLVFEPYFFTREYIVKLKDKGLLYKKLKILGDKNNEEIRTVNWNEEFKKAEEEGKKQVTNNDYMVYDDYYNKYKSTLKSNKDYLKDRNILDSKEYDDFNLYLDICSDLKIKPYVILMPTNGKWYDDLGMKKNERHEFYKTIQKMAESRGFKVLNFYDDEYKPYFMCDASHFGWKGWLDVDEKLYEHFKN</sequence>
<dbReference type="PANTHER" id="PTHR40039">
    <property type="entry name" value="PROTEIN DLTD"/>
    <property type="match status" value="1"/>
</dbReference>
<dbReference type="PANTHER" id="PTHR40039:SF1">
    <property type="entry name" value="PROTEIN DLTD"/>
    <property type="match status" value="1"/>
</dbReference>
<dbReference type="AlphaFoldDB" id="A0A0A6PSA6"/>
<dbReference type="NCBIfam" id="TIGR04092">
    <property type="entry name" value="LTA_DltD"/>
    <property type="match status" value="1"/>
</dbReference>
<feature type="transmembrane region" description="Helical" evidence="2">
    <location>
        <begin position="6"/>
        <end position="26"/>
    </location>
</feature>
<dbReference type="InterPro" id="IPR023896">
    <property type="entry name" value="LTA_DltD"/>
</dbReference>
<gene>
    <name evidence="3" type="ORF">AWN73_02530</name>
</gene>
<comment type="caution">
    <text evidence="3">The sequence shown here is derived from an EMBL/GenBank/DDBJ whole genome shotgun (WGS) entry which is preliminary data.</text>
</comment>
<evidence type="ECO:0000256" key="2">
    <source>
        <dbReference type="SAM" id="Phobius"/>
    </source>
</evidence>
<name>A0A0A6PSA6_CLOBU</name>
<dbReference type="Proteomes" id="UP000238081">
    <property type="component" value="Unassembled WGS sequence"/>
</dbReference>
<dbReference type="EMBL" id="LRDH01000107">
    <property type="protein sequence ID" value="PPV14607.1"/>
    <property type="molecule type" value="Genomic_DNA"/>
</dbReference>
<keyword evidence="1" id="KW-1003">Cell membrane</keyword>
<comment type="pathway">
    <text evidence="1">Cell wall biogenesis; lipoteichoic acid biosynthesis.</text>
</comment>
<protein>
    <recommendedName>
        <fullName evidence="1">Protein DltD</fullName>
    </recommendedName>
</protein>
<keyword evidence="2" id="KW-0812">Transmembrane</keyword>
<evidence type="ECO:0000313" key="4">
    <source>
        <dbReference type="Proteomes" id="UP000238081"/>
    </source>
</evidence>
<dbReference type="UniPathway" id="UPA00556"/>
<keyword evidence="1 2" id="KW-0472">Membrane</keyword>
<proteinExistence type="inferred from homology"/>
<organism evidence="3 4">
    <name type="scientific">Clostridium butyricum</name>
    <dbReference type="NCBI Taxonomy" id="1492"/>
    <lineage>
        <taxon>Bacteria</taxon>
        <taxon>Bacillati</taxon>
        <taxon>Bacillota</taxon>
        <taxon>Clostridia</taxon>
        <taxon>Eubacteriales</taxon>
        <taxon>Clostridiaceae</taxon>
        <taxon>Clostridium</taxon>
    </lineage>
</organism>